<dbReference type="Pfam" id="PF05205">
    <property type="entry name" value="COMPASS-Shg1"/>
    <property type="match status" value="1"/>
</dbReference>
<dbReference type="STRING" id="5486.A0A367Y452"/>
<dbReference type="EMBL" id="QLNQ01000026">
    <property type="protein sequence ID" value="RCK60350.1"/>
    <property type="molecule type" value="Genomic_DNA"/>
</dbReference>
<dbReference type="AlphaFoldDB" id="A0A367Y452"/>
<dbReference type="InterPro" id="IPR055264">
    <property type="entry name" value="BOD1/SHG1_dom"/>
</dbReference>
<reference evidence="3 4" key="1">
    <citation type="submission" date="2018-06" db="EMBL/GenBank/DDBJ databases">
        <title>Whole genome sequencing of Candida tropicalis (genome annotated by CSBL at Korea University).</title>
        <authorList>
            <person name="Ahn J."/>
        </authorList>
    </citation>
    <scope>NUCLEOTIDE SEQUENCE [LARGE SCALE GENOMIC DNA]</scope>
    <source>
        <strain evidence="3 4">ATCC 20962</strain>
    </source>
</reference>
<protein>
    <recommendedName>
        <fullName evidence="2">BOD1/SHG1 domain-containing protein</fullName>
    </recommendedName>
</protein>
<feature type="domain" description="BOD1/SHG1" evidence="2">
    <location>
        <begin position="16"/>
        <end position="114"/>
    </location>
</feature>
<keyword evidence="4" id="KW-1185">Reference proteome</keyword>
<dbReference type="OrthoDB" id="5579731at2759"/>
<name>A0A367Y452_9ASCO</name>
<accession>A0A367Y452</accession>
<evidence type="ECO:0000313" key="3">
    <source>
        <dbReference type="EMBL" id="RCK60350.1"/>
    </source>
</evidence>
<proteinExistence type="predicted"/>
<gene>
    <name evidence="3" type="ORF">Cantr_08182</name>
</gene>
<feature type="compositionally biased region" description="Low complexity" evidence="1">
    <location>
        <begin position="171"/>
        <end position="187"/>
    </location>
</feature>
<evidence type="ECO:0000313" key="4">
    <source>
        <dbReference type="Proteomes" id="UP000253472"/>
    </source>
</evidence>
<feature type="region of interest" description="Disordered" evidence="1">
    <location>
        <begin position="160"/>
        <end position="232"/>
    </location>
</feature>
<evidence type="ECO:0000259" key="2">
    <source>
        <dbReference type="Pfam" id="PF05205"/>
    </source>
</evidence>
<evidence type="ECO:0000256" key="1">
    <source>
        <dbReference type="SAM" id="MobiDB-lite"/>
    </source>
</evidence>
<dbReference type="Proteomes" id="UP000253472">
    <property type="component" value="Unassembled WGS sequence"/>
</dbReference>
<comment type="caution">
    <text evidence="3">The sequence shown here is derived from an EMBL/GenBank/DDBJ whole genome shotgun (WGS) entry which is preliminary data.</text>
</comment>
<organism evidence="3 4">
    <name type="scientific">Candida viswanathii</name>
    <dbReference type="NCBI Taxonomy" id="5486"/>
    <lineage>
        <taxon>Eukaryota</taxon>
        <taxon>Fungi</taxon>
        <taxon>Dikarya</taxon>
        <taxon>Ascomycota</taxon>
        <taxon>Saccharomycotina</taxon>
        <taxon>Pichiomycetes</taxon>
        <taxon>Debaryomycetaceae</taxon>
        <taxon>Candida/Lodderomyces clade</taxon>
        <taxon>Candida</taxon>
    </lineage>
</organism>
<sequence length="232" mass="26814">MSEQPAKKQEITDSKQLISIYKKKGKFDNQRKILLDNFKQSQTYTNLLLKIKLLIEAKVKQDPSILMKNKGKMAALIQGEITTNDNNELLSIVDKDIQDKILDSYEFHNLIKNELIDIKQEISGDNDEELMNLKKQEKIKLERLKFESKLTNLKMIQQHHELEQEPSEPGYSKSSYKTSSTSSSISSNHRVSKPPRFNYRGETSSGSSSSAHKEEDPQPKKKKKDKISFMMY</sequence>